<name>A0A0N0NP70_9EURO</name>
<accession>A0A0N0NP70</accession>
<dbReference type="RefSeq" id="XP_018002341.1">
    <property type="nucleotide sequence ID" value="XM_018150176.1"/>
</dbReference>
<keyword evidence="3" id="KW-1185">Reference proteome</keyword>
<dbReference type="Proteomes" id="UP000038010">
    <property type="component" value="Unassembled WGS sequence"/>
</dbReference>
<gene>
    <name evidence="2" type="ORF">AB675_9625</name>
</gene>
<organism evidence="2 3">
    <name type="scientific">Cyphellophora attinorum</name>
    <dbReference type="NCBI Taxonomy" id="1664694"/>
    <lineage>
        <taxon>Eukaryota</taxon>
        <taxon>Fungi</taxon>
        <taxon>Dikarya</taxon>
        <taxon>Ascomycota</taxon>
        <taxon>Pezizomycotina</taxon>
        <taxon>Eurotiomycetes</taxon>
        <taxon>Chaetothyriomycetidae</taxon>
        <taxon>Chaetothyriales</taxon>
        <taxon>Cyphellophoraceae</taxon>
        <taxon>Cyphellophora</taxon>
    </lineage>
</organism>
<evidence type="ECO:0000256" key="1">
    <source>
        <dbReference type="SAM" id="MobiDB-lite"/>
    </source>
</evidence>
<evidence type="ECO:0000313" key="2">
    <source>
        <dbReference type="EMBL" id="KPI42378.1"/>
    </source>
</evidence>
<evidence type="ECO:0000313" key="3">
    <source>
        <dbReference type="Proteomes" id="UP000038010"/>
    </source>
</evidence>
<proteinExistence type="predicted"/>
<sequence length="136" mass="14736">MPEAVAAEAKSRVSSVSSTTTTTTTITTTTKTTTTATKSHTHHAKRRPAMIPADAELSSEDKKAIKLRTGRWPVFVHPAAATAGQDTTKEFGSVVRVVEDDALKKRKPSTTAEQYYLNLKEAREIKAREKGSHAAV</sequence>
<dbReference type="EMBL" id="LFJN01000007">
    <property type="protein sequence ID" value="KPI42378.1"/>
    <property type="molecule type" value="Genomic_DNA"/>
</dbReference>
<feature type="region of interest" description="Disordered" evidence="1">
    <location>
        <begin position="1"/>
        <end position="47"/>
    </location>
</feature>
<dbReference type="GeneID" id="28742056"/>
<dbReference type="AlphaFoldDB" id="A0A0N0NP70"/>
<feature type="compositionally biased region" description="Low complexity" evidence="1">
    <location>
        <begin position="1"/>
        <end position="38"/>
    </location>
</feature>
<protein>
    <submittedName>
        <fullName evidence="2">Uncharacterized protein</fullName>
    </submittedName>
</protein>
<comment type="caution">
    <text evidence="2">The sequence shown here is derived from an EMBL/GenBank/DDBJ whole genome shotgun (WGS) entry which is preliminary data.</text>
</comment>
<dbReference type="VEuPathDB" id="FungiDB:AB675_9625"/>
<reference evidence="2 3" key="1">
    <citation type="submission" date="2015-06" db="EMBL/GenBank/DDBJ databases">
        <title>Draft genome of the ant-associated black yeast Phialophora attae CBS 131958.</title>
        <authorList>
            <person name="Moreno L.F."/>
            <person name="Stielow B.J."/>
            <person name="de Hoog S."/>
            <person name="Vicente V.A."/>
            <person name="Weiss V.A."/>
            <person name="de Vries M."/>
            <person name="Cruz L.M."/>
            <person name="Souza E.M."/>
        </authorList>
    </citation>
    <scope>NUCLEOTIDE SEQUENCE [LARGE SCALE GENOMIC DNA]</scope>
    <source>
        <strain evidence="2 3">CBS 131958</strain>
    </source>
</reference>